<dbReference type="OrthoDB" id="9812372at2"/>
<keyword evidence="4 12" id="KW-0812">Transmembrane</keyword>
<evidence type="ECO:0000256" key="6">
    <source>
        <dbReference type="ARBA" id="ARBA00023136"/>
    </source>
</evidence>
<evidence type="ECO:0000256" key="2">
    <source>
        <dbReference type="ARBA" id="ARBA00022475"/>
    </source>
</evidence>
<keyword evidence="7" id="KW-0143">Chaperone</keyword>
<dbReference type="InterPro" id="IPR052029">
    <property type="entry name" value="PpiD_chaperone"/>
</dbReference>
<evidence type="ECO:0000256" key="3">
    <source>
        <dbReference type="ARBA" id="ARBA00022519"/>
    </source>
</evidence>
<keyword evidence="3" id="KW-0997">Cell inner membrane</keyword>
<dbReference type="SUPFAM" id="SSF54534">
    <property type="entry name" value="FKBP-like"/>
    <property type="match status" value="1"/>
</dbReference>
<evidence type="ECO:0000256" key="7">
    <source>
        <dbReference type="ARBA" id="ARBA00023186"/>
    </source>
</evidence>
<dbReference type="PROSITE" id="PS50198">
    <property type="entry name" value="PPIC_PPIASE_2"/>
    <property type="match status" value="1"/>
</dbReference>
<dbReference type="EMBL" id="QPID01000015">
    <property type="protein sequence ID" value="RCU43656.1"/>
    <property type="molecule type" value="Genomic_DNA"/>
</dbReference>
<dbReference type="RefSeq" id="WP_114339939.1">
    <property type="nucleotide sequence ID" value="NZ_QPID01000015.1"/>
</dbReference>
<evidence type="ECO:0000256" key="4">
    <source>
        <dbReference type="ARBA" id="ARBA00022692"/>
    </source>
</evidence>
<dbReference type="GO" id="GO:0003755">
    <property type="term" value="F:peptidyl-prolyl cis-trans isomerase activity"/>
    <property type="evidence" value="ECO:0007669"/>
    <property type="project" value="UniProtKB-KW"/>
</dbReference>
<dbReference type="Pfam" id="PF13624">
    <property type="entry name" value="SurA_N_3"/>
    <property type="match status" value="1"/>
</dbReference>
<evidence type="ECO:0000256" key="12">
    <source>
        <dbReference type="SAM" id="Phobius"/>
    </source>
</evidence>
<keyword evidence="2" id="KW-1003">Cell membrane</keyword>
<protein>
    <recommendedName>
        <fullName evidence="9">Periplasmic chaperone PpiD</fullName>
    </recommendedName>
    <alternativeName>
        <fullName evidence="10">Periplasmic folding chaperone</fullName>
    </alternativeName>
</protein>
<feature type="domain" description="PpiC" evidence="13">
    <location>
        <begin position="268"/>
        <end position="360"/>
    </location>
</feature>
<proteinExistence type="inferred from homology"/>
<name>A0A368N093_9GAMM</name>
<evidence type="ECO:0000256" key="5">
    <source>
        <dbReference type="ARBA" id="ARBA00022989"/>
    </source>
</evidence>
<evidence type="ECO:0000259" key="13">
    <source>
        <dbReference type="PROSITE" id="PS50198"/>
    </source>
</evidence>
<keyword evidence="11" id="KW-0697">Rotamase</keyword>
<sequence>MLDKIREGVHGPAAKIVLSLIILSFAFAGVSSYMGGNNAQPAAVVNGEEISPRAFEAAYQNERARMEQQFGQLFNQLASDSAYMQRFRASVLERLIDEVVTDQAADELGLTISDEQIKSAIKEMPQFQVNGQFSNDVYLSTVRRQNMSTSQFREYLRREMTRRQLLQALIATDFVTEAELKQRYMLDNQTRDIRLVTIDSATLLGQVEPSDEELQQAYEMQAQRFVTPEQIALEYIELKVSDLAATQSVSDDEINAYYSENSALYMLPEQRKVAHILLPAEDSEKAATLVSELAAGADFAELAKANSIDTFSGENGGELDWFERGTYGEDFDDASFALAVGDVSAPVETTNGIHLIKLLDVKPSVQQPLAEVTDSIALQLKKQKAESDFIELQTAMTNVAFEVPDTLEDAANAAGLEVQKTALFSRESAPAPFNNGELLNAAFSETVLLEGLNSDAIEVGGEQVIIVRLLEHKPSAQLTFDEVKPQLLTDVKRRLAGEKADAIAAELTEKLLAGEDVTALLTENSLAFEEKLALTRYGSDVAPAVRDAAFALAPSTDGTASAEQASIPGGKYAVVELLKVNNATSPEPGQLTALEAQVSPQLIEQAYQPLIAMLRDRAEITYPVVATETLPQ</sequence>
<keyword evidence="11 14" id="KW-0413">Isomerase</keyword>
<evidence type="ECO:0000256" key="11">
    <source>
        <dbReference type="PROSITE-ProRule" id="PRU00278"/>
    </source>
</evidence>
<gene>
    <name evidence="14" type="ORF">DU002_18500</name>
</gene>
<dbReference type="InterPro" id="IPR000297">
    <property type="entry name" value="PPIase_PpiC"/>
</dbReference>
<feature type="transmembrane region" description="Helical" evidence="12">
    <location>
        <begin position="12"/>
        <end position="34"/>
    </location>
</feature>
<organism evidence="14 15">
    <name type="scientific">Corallincola holothuriorum</name>
    <dbReference type="NCBI Taxonomy" id="2282215"/>
    <lineage>
        <taxon>Bacteria</taxon>
        <taxon>Pseudomonadati</taxon>
        <taxon>Pseudomonadota</taxon>
        <taxon>Gammaproteobacteria</taxon>
        <taxon>Alteromonadales</taxon>
        <taxon>Psychromonadaceae</taxon>
        <taxon>Corallincola</taxon>
    </lineage>
</organism>
<dbReference type="Pfam" id="PF13145">
    <property type="entry name" value="Rotamase_2"/>
    <property type="match status" value="1"/>
</dbReference>
<keyword evidence="5 12" id="KW-1133">Transmembrane helix</keyword>
<evidence type="ECO:0000256" key="1">
    <source>
        <dbReference type="ARBA" id="ARBA00004382"/>
    </source>
</evidence>
<keyword evidence="6 12" id="KW-0472">Membrane</keyword>
<comment type="similarity">
    <text evidence="8">Belongs to the PpiD chaperone family.</text>
</comment>
<comment type="subcellular location">
    <subcellularLocation>
        <location evidence="1">Cell inner membrane</location>
        <topology evidence="1">Single-pass type II membrane protein</topology>
        <orientation evidence="1">Periplasmic side</orientation>
    </subcellularLocation>
</comment>
<evidence type="ECO:0000256" key="9">
    <source>
        <dbReference type="ARBA" id="ARBA00040743"/>
    </source>
</evidence>
<dbReference type="SUPFAM" id="SSF109998">
    <property type="entry name" value="Triger factor/SurA peptide-binding domain-like"/>
    <property type="match status" value="1"/>
</dbReference>
<dbReference type="InterPro" id="IPR027304">
    <property type="entry name" value="Trigger_fact/SurA_dom_sf"/>
</dbReference>
<accession>A0A368N093</accession>
<dbReference type="Gene3D" id="1.10.4030.10">
    <property type="entry name" value="Porin chaperone SurA, peptide-binding domain"/>
    <property type="match status" value="1"/>
</dbReference>
<dbReference type="Gene3D" id="3.10.50.40">
    <property type="match status" value="1"/>
</dbReference>
<dbReference type="PANTHER" id="PTHR47529">
    <property type="entry name" value="PEPTIDYL-PROLYL CIS-TRANS ISOMERASE D"/>
    <property type="match status" value="1"/>
</dbReference>
<evidence type="ECO:0000256" key="8">
    <source>
        <dbReference type="ARBA" id="ARBA00038408"/>
    </source>
</evidence>
<keyword evidence="15" id="KW-1185">Reference proteome</keyword>
<dbReference type="InterPro" id="IPR046357">
    <property type="entry name" value="PPIase_dom_sf"/>
</dbReference>
<reference evidence="14 15" key="1">
    <citation type="submission" date="2018-07" db="EMBL/GenBank/DDBJ databases">
        <title>Corallincola holothuriorum sp. nov., a new facultative anaerobe isolated from sea cucumber Apostichopus japonicus.</title>
        <authorList>
            <person name="Xia H."/>
        </authorList>
    </citation>
    <scope>NUCLEOTIDE SEQUENCE [LARGE SCALE GENOMIC DNA]</scope>
    <source>
        <strain evidence="14 15">C4</strain>
    </source>
</reference>
<dbReference type="AlphaFoldDB" id="A0A368N093"/>
<evidence type="ECO:0000313" key="14">
    <source>
        <dbReference type="EMBL" id="RCU43656.1"/>
    </source>
</evidence>
<evidence type="ECO:0000256" key="10">
    <source>
        <dbReference type="ARBA" id="ARBA00042775"/>
    </source>
</evidence>
<comment type="caution">
    <text evidence="14">The sequence shown here is derived from an EMBL/GenBank/DDBJ whole genome shotgun (WGS) entry which is preliminary data.</text>
</comment>
<dbReference type="PANTHER" id="PTHR47529:SF1">
    <property type="entry name" value="PERIPLASMIC CHAPERONE PPID"/>
    <property type="match status" value="1"/>
</dbReference>
<evidence type="ECO:0000313" key="15">
    <source>
        <dbReference type="Proteomes" id="UP000252558"/>
    </source>
</evidence>
<dbReference type="Proteomes" id="UP000252558">
    <property type="component" value="Unassembled WGS sequence"/>
</dbReference>
<dbReference type="GO" id="GO:0005886">
    <property type="term" value="C:plasma membrane"/>
    <property type="evidence" value="ECO:0007669"/>
    <property type="project" value="UniProtKB-SubCell"/>
</dbReference>